<accession>A0AAV1QPN3</accession>
<sequence length="62" mass="6932">MPPFHQQTHSSAGLSSELLQGKPQSSSKPTASCQFLQSVEKGLEQLHDCRTIDQQHVEEVER</sequence>
<name>A0AAV1QPN3_9ROSI</name>
<keyword evidence="3" id="KW-1185">Reference proteome</keyword>
<evidence type="ECO:0000256" key="1">
    <source>
        <dbReference type="SAM" id="MobiDB-lite"/>
    </source>
</evidence>
<feature type="non-terminal residue" evidence="2">
    <location>
        <position position="62"/>
    </location>
</feature>
<dbReference type="AlphaFoldDB" id="A0AAV1QPN3"/>
<protein>
    <submittedName>
        <fullName evidence="2">Uncharacterized protein</fullName>
    </submittedName>
</protein>
<gene>
    <name evidence="2" type="ORF">DCAF_LOCUS1326</name>
</gene>
<dbReference type="EMBL" id="CAWUPB010000131">
    <property type="protein sequence ID" value="CAK7323697.1"/>
    <property type="molecule type" value="Genomic_DNA"/>
</dbReference>
<evidence type="ECO:0000313" key="3">
    <source>
        <dbReference type="Proteomes" id="UP001314170"/>
    </source>
</evidence>
<evidence type="ECO:0000313" key="2">
    <source>
        <dbReference type="EMBL" id="CAK7323697.1"/>
    </source>
</evidence>
<proteinExistence type="predicted"/>
<dbReference type="Proteomes" id="UP001314170">
    <property type="component" value="Unassembled WGS sequence"/>
</dbReference>
<comment type="caution">
    <text evidence="2">The sequence shown here is derived from an EMBL/GenBank/DDBJ whole genome shotgun (WGS) entry which is preliminary data.</text>
</comment>
<organism evidence="2 3">
    <name type="scientific">Dovyalis caffra</name>
    <dbReference type="NCBI Taxonomy" id="77055"/>
    <lineage>
        <taxon>Eukaryota</taxon>
        <taxon>Viridiplantae</taxon>
        <taxon>Streptophyta</taxon>
        <taxon>Embryophyta</taxon>
        <taxon>Tracheophyta</taxon>
        <taxon>Spermatophyta</taxon>
        <taxon>Magnoliopsida</taxon>
        <taxon>eudicotyledons</taxon>
        <taxon>Gunneridae</taxon>
        <taxon>Pentapetalae</taxon>
        <taxon>rosids</taxon>
        <taxon>fabids</taxon>
        <taxon>Malpighiales</taxon>
        <taxon>Salicaceae</taxon>
        <taxon>Flacourtieae</taxon>
        <taxon>Dovyalis</taxon>
    </lineage>
</organism>
<feature type="region of interest" description="Disordered" evidence="1">
    <location>
        <begin position="1"/>
        <end position="32"/>
    </location>
</feature>
<reference evidence="2 3" key="1">
    <citation type="submission" date="2024-01" db="EMBL/GenBank/DDBJ databases">
        <authorList>
            <person name="Waweru B."/>
        </authorList>
    </citation>
    <scope>NUCLEOTIDE SEQUENCE [LARGE SCALE GENOMIC DNA]</scope>
</reference>